<keyword evidence="2" id="KW-0004">4Fe-4S</keyword>
<evidence type="ECO:0000256" key="3">
    <source>
        <dbReference type="ARBA" id="ARBA00022691"/>
    </source>
</evidence>
<dbReference type="Pfam" id="PF04055">
    <property type="entry name" value="Radical_SAM"/>
    <property type="match status" value="1"/>
</dbReference>
<proteinExistence type="predicted"/>
<evidence type="ECO:0000313" key="8">
    <source>
        <dbReference type="EMBL" id="OPJ58696.1"/>
    </source>
</evidence>
<dbReference type="GO" id="GO:0051539">
    <property type="term" value="F:4 iron, 4 sulfur cluster binding"/>
    <property type="evidence" value="ECO:0007669"/>
    <property type="project" value="UniProtKB-KW"/>
</dbReference>
<dbReference type="SUPFAM" id="SSF102114">
    <property type="entry name" value="Radical SAM enzymes"/>
    <property type="match status" value="1"/>
</dbReference>
<dbReference type="AlphaFoldDB" id="A0A1V4IFI3"/>
<dbReference type="InterPro" id="IPR058240">
    <property type="entry name" value="rSAM_sf"/>
</dbReference>
<keyword evidence="3" id="KW-0949">S-adenosyl-L-methionine</keyword>
<dbReference type="SFLD" id="SFLDS00029">
    <property type="entry name" value="Radical_SAM"/>
    <property type="match status" value="1"/>
</dbReference>
<keyword evidence="6" id="KW-0411">Iron-sulfur</keyword>
<evidence type="ECO:0000256" key="5">
    <source>
        <dbReference type="ARBA" id="ARBA00023004"/>
    </source>
</evidence>
<dbReference type="GO" id="GO:0003824">
    <property type="term" value="F:catalytic activity"/>
    <property type="evidence" value="ECO:0007669"/>
    <property type="project" value="InterPro"/>
</dbReference>
<dbReference type="PROSITE" id="PS01305">
    <property type="entry name" value="MOAA_NIFB_PQQE"/>
    <property type="match status" value="1"/>
</dbReference>
<dbReference type="PANTHER" id="PTHR43787:SF10">
    <property type="entry name" value="COFACTOR MODIFYING PROTEIN"/>
    <property type="match status" value="1"/>
</dbReference>
<dbReference type="InterPro" id="IPR013785">
    <property type="entry name" value="Aldolase_TIM"/>
</dbReference>
<evidence type="ECO:0000256" key="2">
    <source>
        <dbReference type="ARBA" id="ARBA00022485"/>
    </source>
</evidence>
<dbReference type="InterPro" id="IPR023885">
    <property type="entry name" value="4Fe4S-binding_SPASM_dom"/>
</dbReference>
<dbReference type="Proteomes" id="UP000190080">
    <property type="component" value="Unassembled WGS sequence"/>
</dbReference>
<reference evidence="8 9" key="1">
    <citation type="submission" date="2017-03" db="EMBL/GenBank/DDBJ databases">
        <title>Genome sequence of Clostridium oryzae DSM 28571.</title>
        <authorList>
            <person name="Poehlein A."/>
            <person name="Daniel R."/>
        </authorList>
    </citation>
    <scope>NUCLEOTIDE SEQUENCE [LARGE SCALE GENOMIC DNA]</scope>
    <source>
        <strain evidence="8 9">DSM 28571</strain>
    </source>
</reference>
<sequence>MRHFKRIYIEITNVCNLSCTFCPKTKRSPQFMDITTFRNILENIYGYTKHLCFHIKGEPLLHPEIDKFLDISHDMGFKVNLTTNGTLIDKAEQKILNKPALRQVNFSLHSFSSNDKFITMEDYLNNVLCFTNKSVENSNTIIALRLWNLDKSDIRNSERQRNRNLLSIIENFFNLDFQIEETIALNSGIKLRDRVFLNQDYEFKWPDLSITSENTKGFCYGLRSHMGFLVDGTVVPCCLDNDGDIPLGNINFCSFSEILSSPRAENMFDGFSNGKIVEALCKRCGYRERFNG</sequence>
<accession>A0A1V4IFI3</accession>
<dbReference type="STRING" id="1450648.CLORY_35300"/>
<keyword evidence="9" id="KW-1185">Reference proteome</keyword>
<comment type="caution">
    <text evidence="8">The sequence shown here is derived from an EMBL/GenBank/DDBJ whole genome shotgun (WGS) entry which is preliminary data.</text>
</comment>
<keyword evidence="5" id="KW-0408">Iron</keyword>
<dbReference type="RefSeq" id="WP_079426919.1">
    <property type="nucleotide sequence ID" value="NZ_MZGV01000053.1"/>
</dbReference>
<evidence type="ECO:0000313" key="9">
    <source>
        <dbReference type="Proteomes" id="UP000190080"/>
    </source>
</evidence>
<evidence type="ECO:0000259" key="7">
    <source>
        <dbReference type="PROSITE" id="PS51918"/>
    </source>
</evidence>
<evidence type="ECO:0000256" key="4">
    <source>
        <dbReference type="ARBA" id="ARBA00022723"/>
    </source>
</evidence>
<dbReference type="GO" id="GO:0046872">
    <property type="term" value="F:metal ion binding"/>
    <property type="evidence" value="ECO:0007669"/>
    <property type="project" value="UniProtKB-KW"/>
</dbReference>
<protein>
    <submittedName>
        <fullName evidence="8">Cyclic pyranopterin monophosphate synthase</fullName>
    </submittedName>
</protein>
<keyword evidence="4" id="KW-0479">Metal-binding</keyword>
<evidence type="ECO:0000256" key="1">
    <source>
        <dbReference type="ARBA" id="ARBA00001966"/>
    </source>
</evidence>
<dbReference type="InterPro" id="IPR007197">
    <property type="entry name" value="rSAM"/>
</dbReference>
<gene>
    <name evidence="8" type="primary">moaA_2</name>
    <name evidence="8" type="ORF">CLORY_35300</name>
</gene>
<dbReference type="InterPro" id="IPR000385">
    <property type="entry name" value="MoaA_NifB_PqqE_Fe-S-bd_CS"/>
</dbReference>
<feature type="domain" description="Radical SAM core" evidence="7">
    <location>
        <begin position="1"/>
        <end position="207"/>
    </location>
</feature>
<dbReference type="SFLD" id="SFLDG01067">
    <property type="entry name" value="SPASM/twitch_domain_containing"/>
    <property type="match status" value="1"/>
</dbReference>
<organism evidence="8 9">
    <name type="scientific">Clostridium oryzae</name>
    <dbReference type="NCBI Taxonomy" id="1450648"/>
    <lineage>
        <taxon>Bacteria</taxon>
        <taxon>Bacillati</taxon>
        <taxon>Bacillota</taxon>
        <taxon>Clostridia</taxon>
        <taxon>Eubacteriales</taxon>
        <taxon>Clostridiaceae</taxon>
        <taxon>Clostridium</taxon>
    </lineage>
</organism>
<dbReference type="PROSITE" id="PS51918">
    <property type="entry name" value="RADICAL_SAM"/>
    <property type="match status" value="1"/>
</dbReference>
<name>A0A1V4IFI3_9CLOT</name>
<dbReference type="Gene3D" id="3.20.20.70">
    <property type="entry name" value="Aldolase class I"/>
    <property type="match status" value="1"/>
</dbReference>
<dbReference type="PANTHER" id="PTHR43787">
    <property type="entry name" value="FEMO COFACTOR BIOSYNTHESIS PROTEIN NIFB-RELATED"/>
    <property type="match status" value="1"/>
</dbReference>
<dbReference type="Pfam" id="PF13186">
    <property type="entry name" value="SPASM"/>
    <property type="match status" value="1"/>
</dbReference>
<dbReference type="CDD" id="cd01335">
    <property type="entry name" value="Radical_SAM"/>
    <property type="match status" value="1"/>
</dbReference>
<dbReference type="EMBL" id="MZGV01000053">
    <property type="protein sequence ID" value="OPJ58696.1"/>
    <property type="molecule type" value="Genomic_DNA"/>
</dbReference>
<comment type="cofactor">
    <cofactor evidence="1">
        <name>[4Fe-4S] cluster</name>
        <dbReference type="ChEBI" id="CHEBI:49883"/>
    </cofactor>
</comment>
<dbReference type="OrthoDB" id="9805809at2"/>
<evidence type="ECO:0000256" key="6">
    <source>
        <dbReference type="ARBA" id="ARBA00023014"/>
    </source>
</evidence>
<dbReference type="CDD" id="cd21122">
    <property type="entry name" value="SPASM_rSAM"/>
    <property type="match status" value="1"/>
</dbReference>